<organism evidence="2 3">
    <name type="scientific">Eragrostis curvula</name>
    <name type="common">weeping love grass</name>
    <dbReference type="NCBI Taxonomy" id="38414"/>
    <lineage>
        <taxon>Eukaryota</taxon>
        <taxon>Viridiplantae</taxon>
        <taxon>Streptophyta</taxon>
        <taxon>Embryophyta</taxon>
        <taxon>Tracheophyta</taxon>
        <taxon>Spermatophyta</taxon>
        <taxon>Magnoliopsida</taxon>
        <taxon>Liliopsida</taxon>
        <taxon>Poales</taxon>
        <taxon>Poaceae</taxon>
        <taxon>PACMAD clade</taxon>
        <taxon>Chloridoideae</taxon>
        <taxon>Eragrostideae</taxon>
        <taxon>Eragrostidinae</taxon>
        <taxon>Eragrostis</taxon>
    </lineage>
</organism>
<sequence>MYKLRCFAFLLVDAGVTCMPRALTPGGEYLTFVSLLRLTPTRPCTFESQMEFFAFPSQTCFSNSNRQRPLHFGPDVELVHAATVP</sequence>
<evidence type="ECO:0000256" key="1">
    <source>
        <dbReference type="SAM" id="SignalP"/>
    </source>
</evidence>
<feature type="signal peptide" evidence="1">
    <location>
        <begin position="1"/>
        <end position="18"/>
    </location>
</feature>
<reference evidence="2 3" key="1">
    <citation type="journal article" date="2019" name="Sci. Rep.">
        <title>A high-quality genome of Eragrostis curvula grass provides insights into Poaceae evolution and supports new strategies to enhance forage quality.</title>
        <authorList>
            <person name="Carballo J."/>
            <person name="Santos B.A.C.M."/>
            <person name="Zappacosta D."/>
            <person name="Garbus I."/>
            <person name="Selva J.P."/>
            <person name="Gallo C.A."/>
            <person name="Diaz A."/>
            <person name="Albertini E."/>
            <person name="Caccamo M."/>
            <person name="Echenique V."/>
        </authorList>
    </citation>
    <scope>NUCLEOTIDE SEQUENCE [LARGE SCALE GENOMIC DNA]</scope>
    <source>
        <strain evidence="3">cv. Victoria</strain>
        <tissue evidence="2">Leaf</tissue>
    </source>
</reference>
<evidence type="ECO:0000313" key="3">
    <source>
        <dbReference type="Proteomes" id="UP000324897"/>
    </source>
</evidence>
<dbReference type="AlphaFoldDB" id="A0A5J9W5V1"/>
<dbReference type="Gramene" id="TVU43341">
    <property type="protein sequence ID" value="TVU43341"/>
    <property type="gene ID" value="EJB05_09801"/>
</dbReference>
<feature type="chain" id="PRO_5023812122" description="Secreted protein" evidence="1">
    <location>
        <begin position="19"/>
        <end position="85"/>
    </location>
</feature>
<name>A0A5J9W5V1_9POAL</name>
<keyword evidence="1" id="KW-0732">Signal</keyword>
<comment type="caution">
    <text evidence="2">The sequence shown here is derived from an EMBL/GenBank/DDBJ whole genome shotgun (WGS) entry which is preliminary data.</text>
</comment>
<evidence type="ECO:0008006" key="4">
    <source>
        <dbReference type="Google" id="ProtNLM"/>
    </source>
</evidence>
<feature type="non-terminal residue" evidence="2">
    <location>
        <position position="1"/>
    </location>
</feature>
<evidence type="ECO:0000313" key="2">
    <source>
        <dbReference type="EMBL" id="TVU43341.1"/>
    </source>
</evidence>
<accession>A0A5J9W5V1</accession>
<proteinExistence type="predicted"/>
<keyword evidence="3" id="KW-1185">Reference proteome</keyword>
<dbReference type="Proteomes" id="UP000324897">
    <property type="component" value="Unassembled WGS sequence"/>
</dbReference>
<dbReference type="EMBL" id="RWGY01000005">
    <property type="protein sequence ID" value="TVU43341.1"/>
    <property type="molecule type" value="Genomic_DNA"/>
</dbReference>
<protein>
    <recommendedName>
        <fullName evidence="4">Secreted protein</fullName>
    </recommendedName>
</protein>
<gene>
    <name evidence="2" type="ORF">EJB05_09801</name>
</gene>